<dbReference type="Proteomes" id="UP000002530">
    <property type="component" value="Unassembled WGS sequence"/>
</dbReference>
<proteinExistence type="predicted"/>
<dbReference type="InterPro" id="IPR032675">
    <property type="entry name" value="LRR_dom_sf"/>
</dbReference>
<dbReference type="STRING" id="330879.Q4WYM6"/>
<dbReference type="RefSeq" id="XP_754265.2">
    <property type="nucleotide sequence ID" value="XM_749172.2"/>
</dbReference>
<dbReference type="GeneID" id="3512132"/>
<dbReference type="Gene3D" id="3.80.10.10">
    <property type="entry name" value="Ribonuclease Inhibitor"/>
    <property type="match status" value="1"/>
</dbReference>
<evidence type="ECO:0000313" key="2">
    <source>
        <dbReference type="EMBL" id="EAL92227.2"/>
    </source>
</evidence>
<keyword evidence="3" id="KW-1185">Reference proteome</keyword>
<dbReference type="HOGENOM" id="CLU_038614_0_0_1"/>
<dbReference type="OMA" id="HHISPAH"/>
<dbReference type="OrthoDB" id="5426109at2759"/>
<protein>
    <submittedName>
        <fullName evidence="2">Uncharacterized protein</fullName>
    </submittedName>
</protein>
<gene>
    <name evidence="2" type="ORF">AFUA_3G13590</name>
</gene>
<reference evidence="2 3" key="1">
    <citation type="journal article" date="2005" name="Nature">
        <title>Genomic sequence of the pathogenic and allergenic filamentous fungus Aspergillus fumigatus.</title>
        <authorList>
            <person name="Nierman W.C."/>
            <person name="Pain A."/>
            <person name="Anderson M.J."/>
            <person name="Wortman J.R."/>
            <person name="Kim H.S."/>
            <person name="Arroyo J."/>
            <person name="Berriman M."/>
            <person name="Abe K."/>
            <person name="Archer D.B."/>
            <person name="Bermejo C."/>
            <person name="Bennett J."/>
            <person name="Bowyer P."/>
            <person name="Chen D."/>
            <person name="Collins M."/>
            <person name="Coulsen R."/>
            <person name="Davies R."/>
            <person name="Dyer P.S."/>
            <person name="Farman M."/>
            <person name="Fedorova N."/>
            <person name="Fedorova N."/>
            <person name="Feldblyum T.V."/>
            <person name="Fischer R."/>
            <person name="Fosker N."/>
            <person name="Fraser A."/>
            <person name="Garcia J.L."/>
            <person name="Garcia M.J."/>
            <person name="Goble A."/>
            <person name="Goldman G.H."/>
            <person name="Gomi K."/>
            <person name="Griffith-Jones S."/>
            <person name="Gwilliam R."/>
            <person name="Haas B."/>
            <person name="Haas H."/>
            <person name="Harris D."/>
            <person name="Horiuchi H."/>
            <person name="Huang J."/>
            <person name="Humphray S."/>
            <person name="Jimenez J."/>
            <person name="Keller N."/>
            <person name="Khouri H."/>
            <person name="Kitamoto K."/>
            <person name="Kobayashi T."/>
            <person name="Konzack S."/>
            <person name="Kulkarni R."/>
            <person name="Kumagai T."/>
            <person name="Lafon A."/>
            <person name="Latge J.P."/>
            <person name="Li W."/>
            <person name="Lord A."/>
            <person name="Lu C."/>
            <person name="Majoros W.H."/>
            <person name="May G.S."/>
            <person name="Miller B.L."/>
            <person name="Mohamoud Y."/>
            <person name="Molina M."/>
            <person name="Monod M."/>
            <person name="Mouyna I."/>
            <person name="Mulligan S."/>
            <person name="Murphy L."/>
            <person name="O'Neil S."/>
            <person name="Paulsen I."/>
            <person name="Penalva M.A."/>
            <person name="Pertea M."/>
            <person name="Price C."/>
            <person name="Pritchard B.L."/>
            <person name="Quail M.A."/>
            <person name="Rabbinowitsch E."/>
            <person name="Rawlins N."/>
            <person name="Rajandream M.A."/>
            <person name="Reichard U."/>
            <person name="Renauld H."/>
            <person name="Robson G.D."/>
            <person name="Rodriguez de Cordoba S."/>
            <person name="Rodriguez-Pena J.M."/>
            <person name="Ronning C.M."/>
            <person name="Rutter S."/>
            <person name="Salzberg S.L."/>
            <person name="Sanchez M."/>
            <person name="Sanchez-Ferrero J.C."/>
            <person name="Saunders D."/>
            <person name="Seeger K."/>
            <person name="Squares R."/>
            <person name="Squares S."/>
            <person name="Takeuchi M."/>
            <person name="Tekaia F."/>
            <person name="Turner G."/>
            <person name="Vazquez de Aldana C.R."/>
            <person name="Weidman J."/>
            <person name="White O."/>
            <person name="Woodward J."/>
            <person name="Yu J.H."/>
            <person name="Fraser C."/>
            <person name="Galagan J.E."/>
            <person name="Asai K."/>
            <person name="Machida M."/>
            <person name="Hall N."/>
            <person name="Barrell B."/>
            <person name="Denning D.W."/>
        </authorList>
    </citation>
    <scope>NUCLEOTIDE SEQUENCE [LARGE SCALE GENOMIC DNA]</scope>
    <source>
        <strain evidence="2 3">Af293</strain>
    </source>
</reference>
<feature type="compositionally biased region" description="Acidic residues" evidence="1">
    <location>
        <begin position="452"/>
        <end position="469"/>
    </location>
</feature>
<feature type="region of interest" description="Disordered" evidence="1">
    <location>
        <begin position="452"/>
        <end position="479"/>
    </location>
</feature>
<evidence type="ECO:0000313" key="3">
    <source>
        <dbReference type="Proteomes" id="UP000002530"/>
    </source>
</evidence>
<name>Q4WYM6_ASPFU</name>
<dbReference type="SUPFAM" id="SSF52047">
    <property type="entry name" value="RNI-like"/>
    <property type="match status" value="1"/>
</dbReference>
<dbReference type="EMBL" id="AAHF01000002">
    <property type="protein sequence ID" value="EAL92227.2"/>
    <property type="molecule type" value="Genomic_DNA"/>
</dbReference>
<sequence length="542" mass="61671">MSNPLLLPEIVASVIENVHQVPDLLNCACVKRMWNVAALKKLYRGSLHDMQFCTPDIGSLNCLFVASRERFARHMSFMKHLLLSTDTMAVEQFAGTASQVVLPASSSPKMKGQDWSTISNLLFTPTIEYLAIDSCYCELAMNGVSYSQGSIIPTVSVVWPVIPPIFERECLTLGGKVLKPQSSHSLQTRCWRPADGIGRDDLAEVLLCLRQHQNLEMLALILSHCASPSRSTRVKEQVNTWPRLKALYLQEQPQEWLELLPTLDELQILQLPTISPRPPTFKQTVLGNMQNAEIYGQSPLDFMSLTMQKHSLTSRAAARFDRSSLLRFGEGYCLGEDQFVHLLRAMPHLEFLDLDAKFQMDGETLRELVLRCPRLVVLDLRYTQLHLSIGTMIGLHPFRQLETMRFACIYFKDLPRLQSDAGLTIATLWRRIFPRLRHVACFSDRSHAMEDDWSEESEADNDGTSDDDTSLSSISDFVAGPDGPRVEQFTLRRLWRVLRYGKDWLIYTKIIYVAGQSGDQDDWLACGAFDSVLQCRRIHHEY</sequence>
<dbReference type="AlphaFoldDB" id="Q4WYM6"/>
<organism evidence="2 3">
    <name type="scientific">Aspergillus fumigatus (strain ATCC MYA-4609 / CBS 101355 / FGSC A1100 / Af293)</name>
    <name type="common">Neosartorya fumigata</name>
    <dbReference type="NCBI Taxonomy" id="330879"/>
    <lineage>
        <taxon>Eukaryota</taxon>
        <taxon>Fungi</taxon>
        <taxon>Dikarya</taxon>
        <taxon>Ascomycota</taxon>
        <taxon>Pezizomycotina</taxon>
        <taxon>Eurotiomycetes</taxon>
        <taxon>Eurotiomycetidae</taxon>
        <taxon>Eurotiales</taxon>
        <taxon>Aspergillaceae</taxon>
        <taxon>Aspergillus</taxon>
        <taxon>Aspergillus subgen. Fumigati</taxon>
    </lineage>
</organism>
<dbReference type="VEuPathDB" id="FungiDB:Afu3g13590"/>
<comment type="caution">
    <text evidence="2">The sequence shown here is derived from an EMBL/GenBank/DDBJ whole genome shotgun (WGS) entry which is preliminary data.</text>
</comment>
<accession>Q4WYM6</accession>
<evidence type="ECO:0000256" key="1">
    <source>
        <dbReference type="SAM" id="MobiDB-lite"/>
    </source>
</evidence>
<dbReference type="KEGG" id="afm:AFUA_3G13590"/>
<dbReference type="InParanoid" id="Q4WYM6"/>
<dbReference type="GO" id="GO:1905761">
    <property type="term" value="F:SCF ubiquitin ligase complex binding"/>
    <property type="evidence" value="ECO:0000318"/>
    <property type="project" value="GO_Central"/>
</dbReference>